<gene>
    <name evidence="1" type="ORF">VAC51_00008</name>
</gene>
<protein>
    <submittedName>
        <fullName evidence="1">Uncharacterized protein</fullName>
    </submittedName>
</protein>
<sequence>MAVDITTAYSITHQAEKLGRAAYAMTLTNNPAPGVAAVLDDEVAATLSLLDPGALPSTSAVVEAGVTYQMLVNYEGDDASLQSLVFNVIDGQLVAAQLGPAT</sequence>
<dbReference type="EMBL" id="OX359471">
    <property type="protein sequence ID" value="CAI3971318.1"/>
    <property type="molecule type" value="Genomic_DNA"/>
</dbReference>
<accession>A0A9N6ZGK9</accession>
<evidence type="ECO:0000313" key="1">
    <source>
        <dbReference type="EMBL" id="CAI3971318.1"/>
    </source>
</evidence>
<name>A0A9N6ZGK9_9CAUD</name>
<proteinExistence type="predicted"/>
<reference evidence="1" key="1">
    <citation type="submission" date="2022-10" db="EMBL/GenBank/DDBJ databases">
        <authorList>
            <person name="Meaden S."/>
        </authorList>
    </citation>
    <scope>NUCLEOTIDE SEQUENCE</scope>
</reference>
<organism evidence="1">
    <name type="scientific">Variovorax phage VAC_51</name>
    <dbReference type="NCBI Taxonomy" id="2985242"/>
    <lineage>
        <taxon>Viruses</taxon>
        <taxon>Duplodnaviria</taxon>
        <taxon>Heunggongvirae</taxon>
        <taxon>Uroviricota</taxon>
        <taxon>Caudoviricetes</taxon>
        <taxon>Autographivirales</taxon>
        <taxon>Autoscriptoviridae</taxon>
        <taxon>Trelivelvirus</taxon>
        <taxon>Trelivelvirus VAC51</taxon>
    </lineage>
</organism>